<proteinExistence type="predicted"/>
<accession>A0A402XL26</accession>
<protein>
    <submittedName>
        <fullName evidence="1">DUF1076 domain-containing protein</fullName>
    </submittedName>
</protein>
<comment type="caution">
    <text evidence="1">The sequence shown here is derived from an EMBL/GenBank/DDBJ whole genome shotgun (WGS) entry which is preliminary data.</text>
</comment>
<dbReference type="InterPro" id="IPR010489">
    <property type="entry name" value="Effector_NleG"/>
</dbReference>
<dbReference type="Gene3D" id="3.30.40.80">
    <property type="entry name" value="Effector protein NleG"/>
    <property type="match status" value="1"/>
</dbReference>
<dbReference type="Proteomes" id="UP000885414">
    <property type="component" value="Unassembled WGS sequence"/>
</dbReference>
<name>A0A402XL26_SALER</name>
<dbReference type="AlphaFoldDB" id="A0A402XL26"/>
<dbReference type="InterPro" id="IPR038436">
    <property type="entry name" value="Effector_NleG_sf"/>
</dbReference>
<sequence length="215" mass="23616">MPVTINLTPYLNAQGELGGIAPGSLESLRHQGQGTRSFQVQLGELKVVMRFVTPSDVIPGHFMGFMLRASPPELLEGRIRNIEAIERLVNSSGRSHREIMVGQSPEATATGSLLLLNRIDSCCFSVEEARFQVVGEHLICPITLCVPEKGVFVRTSLRSDVCCLYDPTALKELVSRRLPNPISREAITGAHIVPKEQCHFDPEKGAFIHSASESR</sequence>
<reference evidence="1" key="1">
    <citation type="submission" date="2018-07" db="EMBL/GenBank/DDBJ databases">
        <authorList>
            <consortium name="GenomeTrakr network: Whole genome sequencing for foodborne pathogen traceback"/>
        </authorList>
    </citation>
    <scope>NUCLEOTIDE SEQUENCE [LARGE SCALE GENOMIC DNA]</scope>
    <source>
        <strain evidence="1">FDA00010322</strain>
    </source>
</reference>
<dbReference type="GO" id="GO:0044403">
    <property type="term" value="P:biological process involved in symbiotic interaction"/>
    <property type="evidence" value="ECO:0007669"/>
    <property type="project" value="InterPro"/>
</dbReference>
<evidence type="ECO:0000313" key="1">
    <source>
        <dbReference type="EMBL" id="MIV66149.1"/>
    </source>
</evidence>
<gene>
    <name evidence="1" type="ORF">BA086_24690</name>
</gene>
<dbReference type="GO" id="GO:0004842">
    <property type="term" value="F:ubiquitin-protein transferase activity"/>
    <property type="evidence" value="ECO:0007669"/>
    <property type="project" value="InterPro"/>
</dbReference>
<dbReference type="Pfam" id="PF06416">
    <property type="entry name" value="T3SS_NleG"/>
    <property type="match status" value="1"/>
</dbReference>
<organism evidence="1">
    <name type="scientific">Salmonella enterica</name>
    <name type="common">Salmonella choleraesuis</name>
    <dbReference type="NCBI Taxonomy" id="28901"/>
    <lineage>
        <taxon>Bacteria</taxon>
        <taxon>Pseudomonadati</taxon>
        <taxon>Pseudomonadota</taxon>
        <taxon>Gammaproteobacteria</taxon>
        <taxon>Enterobacterales</taxon>
        <taxon>Enterobacteriaceae</taxon>
        <taxon>Salmonella</taxon>
    </lineage>
</organism>
<dbReference type="EMBL" id="RSUZ01000049">
    <property type="protein sequence ID" value="MIV66149.1"/>
    <property type="molecule type" value="Genomic_DNA"/>
</dbReference>